<evidence type="ECO:0000256" key="4">
    <source>
        <dbReference type="PROSITE-ProRule" id="PRU00322"/>
    </source>
</evidence>
<evidence type="ECO:0000256" key="3">
    <source>
        <dbReference type="ARBA" id="ARBA00022833"/>
    </source>
</evidence>
<dbReference type="Pfam" id="PF00641">
    <property type="entry name" value="Zn_ribbon_RanBP"/>
    <property type="match status" value="2"/>
</dbReference>
<reference evidence="7 8" key="1">
    <citation type="journal article" date="2023" name="BMC Biol.">
        <title>The compact genome of the sponge Oopsacas minuta (Hexactinellida) is lacking key metazoan core genes.</title>
        <authorList>
            <person name="Santini S."/>
            <person name="Schenkelaars Q."/>
            <person name="Jourda C."/>
            <person name="Duchesne M."/>
            <person name="Belahbib H."/>
            <person name="Rocher C."/>
            <person name="Selva M."/>
            <person name="Riesgo A."/>
            <person name="Vervoort M."/>
            <person name="Leys S.P."/>
            <person name="Kodjabachian L."/>
            <person name="Le Bivic A."/>
            <person name="Borchiellini C."/>
            <person name="Claverie J.M."/>
            <person name="Renard E."/>
        </authorList>
    </citation>
    <scope>NUCLEOTIDE SEQUENCE [LARGE SCALE GENOMIC DNA]</scope>
    <source>
        <strain evidence="7">SPO-2</strain>
    </source>
</reference>
<dbReference type="Proteomes" id="UP001165289">
    <property type="component" value="Unassembled WGS sequence"/>
</dbReference>
<accession>A0AAV7JEM6</accession>
<dbReference type="GO" id="GO:0008270">
    <property type="term" value="F:zinc ion binding"/>
    <property type="evidence" value="ECO:0007669"/>
    <property type="project" value="UniProtKB-KW"/>
</dbReference>
<keyword evidence="8" id="KW-1185">Reference proteome</keyword>
<dbReference type="EMBL" id="JAKMXF010000345">
    <property type="protein sequence ID" value="KAI6647138.1"/>
    <property type="molecule type" value="Genomic_DNA"/>
</dbReference>
<feature type="coiled-coil region" evidence="5">
    <location>
        <begin position="291"/>
        <end position="333"/>
    </location>
</feature>
<keyword evidence="3" id="KW-0862">Zinc</keyword>
<keyword evidence="5" id="KW-0175">Coiled coil</keyword>
<dbReference type="SUPFAM" id="SSF90209">
    <property type="entry name" value="Ran binding protein zinc finger-like"/>
    <property type="match status" value="2"/>
</dbReference>
<sequence length="525" mass="61174">MAMEIEGTFDGKISFKIRIQNARDEIQSKYLEFHSQLTKEESRLITRLDDIESEVLETFEKYSTSLNEITKAREQILSIFKTNTTNRDLLRNNLEIYDKEIQAIKENTKIENIINLEWDIKPIEINCLIQTKNCPPQTTQHAIPQLLKQVSSPLPNTLDSKYQRLNSYQGNAPRKHFMKMPKQTEWECPHCTTLNSMSNHYCEICYKTPRYKIDKQSGKPNIPHGTKYCRRCNQANRYQDQICAYCGLCICRPEMVSVESPGYLELRISRRILALTMAQSPQISETTLQTITEFQTRIQSYRAEIKNKISQIIGQLKNEENQLLSKLDDIEKEVLDKYKIASSTLAEITKAREHILGVLKSNTTSTLLKNNLELYDKEIENIKKNSIISSTNIQLKWNINNIENICVISKLIDENRENIINSKCVETDKRSVVYTEYLKPLKPKFQVPEPNCQNKNLLKLNRHLVNLEDNIFSPDYSTDKPNNTITEPQYTNLSLKREWVCPNCTYYNDPSLTKCGMCSYLRQNY</sequence>
<evidence type="ECO:0000256" key="5">
    <source>
        <dbReference type="SAM" id="Coils"/>
    </source>
</evidence>
<dbReference type="PROSITE" id="PS01358">
    <property type="entry name" value="ZF_RANBP2_1"/>
    <property type="match status" value="2"/>
</dbReference>
<proteinExistence type="predicted"/>
<evidence type="ECO:0000313" key="8">
    <source>
        <dbReference type="Proteomes" id="UP001165289"/>
    </source>
</evidence>
<keyword evidence="2 4" id="KW-0863">Zinc-finger</keyword>
<name>A0AAV7JEM6_9METZ</name>
<dbReference type="SMART" id="SM00547">
    <property type="entry name" value="ZnF_RBZ"/>
    <property type="match status" value="2"/>
</dbReference>
<keyword evidence="1" id="KW-0479">Metal-binding</keyword>
<feature type="domain" description="RanBP2-type" evidence="6">
    <location>
        <begin position="495"/>
        <end position="524"/>
    </location>
</feature>
<evidence type="ECO:0000313" key="7">
    <source>
        <dbReference type="EMBL" id="KAI6647138.1"/>
    </source>
</evidence>
<organism evidence="7 8">
    <name type="scientific">Oopsacas minuta</name>
    <dbReference type="NCBI Taxonomy" id="111878"/>
    <lineage>
        <taxon>Eukaryota</taxon>
        <taxon>Metazoa</taxon>
        <taxon>Porifera</taxon>
        <taxon>Hexactinellida</taxon>
        <taxon>Hexasterophora</taxon>
        <taxon>Lyssacinosida</taxon>
        <taxon>Leucopsacidae</taxon>
        <taxon>Oopsacas</taxon>
    </lineage>
</organism>
<evidence type="ECO:0000256" key="1">
    <source>
        <dbReference type="ARBA" id="ARBA00022723"/>
    </source>
</evidence>
<dbReference type="PROSITE" id="PS50199">
    <property type="entry name" value="ZF_RANBP2_2"/>
    <property type="match status" value="1"/>
</dbReference>
<comment type="caution">
    <text evidence="7">The sequence shown here is derived from an EMBL/GenBank/DDBJ whole genome shotgun (WGS) entry which is preliminary data.</text>
</comment>
<gene>
    <name evidence="7" type="ORF">LOD99_8874</name>
</gene>
<protein>
    <recommendedName>
        <fullName evidence="6">RanBP2-type domain-containing protein</fullName>
    </recommendedName>
</protein>
<evidence type="ECO:0000259" key="6">
    <source>
        <dbReference type="PROSITE" id="PS50199"/>
    </source>
</evidence>
<evidence type="ECO:0000256" key="2">
    <source>
        <dbReference type="ARBA" id="ARBA00022771"/>
    </source>
</evidence>
<dbReference type="Gene3D" id="2.30.30.380">
    <property type="entry name" value="Zn-finger domain of Sec23/24"/>
    <property type="match status" value="2"/>
</dbReference>
<dbReference type="InterPro" id="IPR001876">
    <property type="entry name" value="Znf_RanBP2"/>
</dbReference>
<dbReference type="InterPro" id="IPR036443">
    <property type="entry name" value="Znf_RanBP2_sf"/>
</dbReference>
<dbReference type="AlphaFoldDB" id="A0AAV7JEM6"/>